<reference evidence="4" key="1">
    <citation type="submission" date="2017-03" db="EMBL/GenBank/DDBJ databases">
        <title>Phytopthora megakarya and P. palmivora, two closely related causual agents of cacao black pod achieved similar genome size and gene model numbers by different mechanisms.</title>
        <authorList>
            <person name="Ali S."/>
            <person name="Shao J."/>
            <person name="Larry D.J."/>
            <person name="Kronmiller B."/>
            <person name="Shen D."/>
            <person name="Strem M.D."/>
            <person name="Melnick R.L."/>
            <person name="Guiltinan M.J."/>
            <person name="Tyler B.M."/>
            <person name="Meinhardt L.W."/>
            <person name="Bailey B.A."/>
        </authorList>
    </citation>
    <scope>NUCLEOTIDE SEQUENCE [LARGE SCALE GENOMIC DNA]</scope>
    <source>
        <strain evidence="4">zdho120</strain>
    </source>
</reference>
<dbReference type="Proteomes" id="UP000198211">
    <property type="component" value="Unassembled WGS sequence"/>
</dbReference>
<evidence type="ECO:0000259" key="2">
    <source>
        <dbReference type="PROSITE" id="PS50181"/>
    </source>
</evidence>
<feature type="compositionally biased region" description="Low complexity" evidence="1">
    <location>
        <begin position="519"/>
        <end position="530"/>
    </location>
</feature>
<dbReference type="SUPFAM" id="SSF81383">
    <property type="entry name" value="F-box domain"/>
    <property type="match status" value="1"/>
</dbReference>
<proteinExistence type="predicted"/>
<keyword evidence="4" id="KW-1185">Reference proteome</keyword>
<dbReference type="EMBL" id="NBNE01000497">
    <property type="protein sequence ID" value="OWZ19036.1"/>
    <property type="molecule type" value="Genomic_DNA"/>
</dbReference>
<gene>
    <name evidence="3" type="ORF">PHMEG_0006771</name>
</gene>
<evidence type="ECO:0000313" key="4">
    <source>
        <dbReference type="Proteomes" id="UP000198211"/>
    </source>
</evidence>
<protein>
    <submittedName>
        <fullName evidence="3">F-box protein</fullName>
    </submittedName>
</protein>
<feature type="region of interest" description="Disordered" evidence="1">
    <location>
        <begin position="519"/>
        <end position="559"/>
    </location>
</feature>
<accession>A0A225WN15</accession>
<feature type="compositionally biased region" description="Basic residues" evidence="1">
    <location>
        <begin position="728"/>
        <end position="738"/>
    </location>
</feature>
<evidence type="ECO:0000313" key="3">
    <source>
        <dbReference type="EMBL" id="OWZ19036.1"/>
    </source>
</evidence>
<comment type="caution">
    <text evidence="3">The sequence shown here is derived from an EMBL/GenBank/DDBJ whole genome shotgun (WGS) entry which is preliminary data.</text>
</comment>
<dbReference type="PROSITE" id="PS50181">
    <property type="entry name" value="FBOX"/>
    <property type="match status" value="1"/>
</dbReference>
<feature type="region of interest" description="Disordered" evidence="1">
    <location>
        <begin position="690"/>
        <end position="754"/>
    </location>
</feature>
<dbReference type="Gene3D" id="1.20.1280.50">
    <property type="match status" value="1"/>
</dbReference>
<name>A0A225WN15_9STRA</name>
<dbReference type="AlphaFoldDB" id="A0A225WN15"/>
<feature type="compositionally biased region" description="Basic and acidic residues" evidence="1">
    <location>
        <begin position="533"/>
        <end position="544"/>
    </location>
</feature>
<dbReference type="OrthoDB" id="162748at2759"/>
<dbReference type="InterPro" id="IPR001810">
    <property type="entry name" value="F-box_dom"/>
</dbReference>
<feature type="region of interest" description="Disordered" evidence="1">
    <location>
        <begin position="414"/>
        <end position="445"/>
    </location>
</feature>
<organism evidence="3 4">
    <name type="scientific">Phytophthora megakarya</name>
    <dbReference type="NCBI Taxonomy" id="4795"/>
    <lineage>
        <taxon>Eukaryota</taxon>
        <taxon>Sar</taxon>
        <taxon>Stramenopiles</taxon>
        <taxon>Oomycota</taxon>
        <taxon>Peronosporomycetes</taxon>
        <taxon>Peronosporales</taxon>
        <taxon>Peronosporaceae</taxon>
        <taxon>Phytophthora</taxon>
    </lineage>
</organism>
<sequence>MTHTLLQEHNWVAEGLESETNRLHRLETFGGDVNLLPAQCYKVLNTSEEIHVRGLLVGNKLFVHFVSTAKSIQLSLHIRLSLRVSEFVKPRGQQMEQGDGDQGRVLYTDKWRCNLEILCWRLERNLFPEFSSDASLVASDAELSRLPELLLARLGKFLNAPDFCRLTQTNKYLHQLQDSSELWKWFLLRDFPTNHLYGDLKSLYILQWTYRKRMETSSQQDQRLGYERRFHEYFSRQGAHWRGMIGGRLPAAPLHLPMPPPFHPLGEDPWPIRSHLPGLVDMEDLGILGVPDFYLTSRQRDLKARPPLIVCSGKSVSSPSGDSSGCEDRDDIINQHSDIYSSRVVPDNNDKGILHSNRSTPFQAITGIEPKKTNELDSPRLCRSDEELERIIRDLRDQVFQKQDQVQTLQTDENNDKFANDGCQMQRHSRKHLKNPVERMEGTSVSVPVAASMEARSTTNNLQRPLSSSQLNRFMAENTVQIVVPAIISEVPMVLRRNHVRTSSSNNLFSALDFSSLRSSSSRSSFTSSSNGTEKKSSRLRDVNLRPNKSSASSRTRRGYGKVDELDRCNDFNDCGESFLYLVDVSDNNDENEALSPVGPWIIDDISSAAIATDTPRSPSVSTCYSVSSLGSEDLNVENGGEWKNTDLTTMSPRSRLLYFSDCADDCETSRTSQMHWQTLHRSATCRTGIVPSEKPTKSTRPKRCSSANVNTRGKSRTTSSSSGIPKQKTRNRVRKRPQSGGAVGPQVKSSDTI</sequence>
<feature type="domain" description="F-box" evidence="2">
    <location>
        <begin position="140"/>
        <end position="186"/>
    </location>
</feature>
<evidence type="ECO:0000256" key="1">
    <source>
        <dbReference type="SAM" id="MobiDB-lite"/>
    </source>
</evidence>
<dbReference type="InterPro" id="IPR036047">
    <property type="entry name" value="F-box-like_dom_sf"/>
</dbReference>